<dbReference type="Pfam" id="PF13365">
    <property type="entry name" value="Trypsin_2"/>
    <property type="match status" value="1"/>
</dbReference>
<dbReference type="PANTHER" id="PTHR22939">
    <property type="entry name" value="SERINE PROTEASE FAMILY S1C HTRA-RELATED"/>
    <property type="match status" value="1"/>
</dbReference>
<reference evidence="1" key="1">
    <citation type="submission" date="2016-10" db="EMBL/GenBank/DDBJ databases">
        <authorList>
            <person name="de Groot N.N."/>
        </authorList>
    </citation>
    <scope>NUCLEOTIDE SEQUENCE</scope>
</reference>
<dbReference type="InterPro" id="IPR009003">
    <property type="entry name" value="Peptidase_S1_PA"/>
</dbReference>
<dbReference type="Gene3D" id="2.40.10.120">
    <property type="match status" value="1"/>
</dbReference>
<dbReference type="GO" id="GO:0006508">
    <property type="term" value="P:proteolysis"/>
    <property type="evidence" value="ECO:0007669"/>
    <property type="project" value="UniProtKB-KW"/>
</dbReference>
<dbReference type="SUPFAM" id="SSF50494">
    <property type="entry name" value="Trypsin-like serine proteases"/>
    <property type="match status" value="1"/>
</dbReference>
<dbReference type="PRINTS" id="PR00834">
    <property type="entry name" value="PROTEASES2C"/>
</dbReference>
<dbReference type="PANTHER" id="PTHR22939:SF129">
    <property type="entry name" value="SERINE PROTEASE HTRA2, MITOCHONDRIAL"/>
    <property type="match status" value="1"/>
</dbReference>
<keyword evidence="1" id="KW-0645">Protease</keyword>
<dbReference type="AlphaFoldDB" id="A0A1W1D5M2"/>
<gene>
    <name evidence="1" type="ORF">MNB_SM-3-1164</name>
</gene>
<dbReference type="GO" id="GO:0004252">
    <property type="term" value="F:serine-type endopeptidase activity"/>
    <property type="evidence" value="ECO:0007669"/>
    <property type="project" value="InterPro"/>
</dbReference>
<dbReference type="EMBL" id="FPHP01000045">
    <property type="protein sequence ID" value="SFV75727.1"/>
    <property type="molecule type" value="Genomic_DNA"/>
</dbReference>
<keyword evidence="1" id="KW-0378">Hydrolase</keyword>
<accession>A0A1W1D5M2</accession>
<protein>
    <submittedName>
        <fullName evidence="1">Serine protease MucD/AlgY associated with sigma factor RpoE</fullName>
    </submittedName>
</protein>
<evidence type="ECO:0000313" key="1">
    <source>
        <dbReference type="EMBL" id="SFV75727.1"/>
    </source>
</evidence>
<dbReference type="Gene3D" id="3.30.1460.10">
    <property type="match status" value="1"/>
</dbReference>
<dbReference type="SUPFAM" id="SSF69635">
    <property type="entry name" value="Type III secretory system chaperone-like"/>
    <property type="match status" value="1"/>
</dbReference>
<sequence length="362" mass="40669">MNTQSILEKYIDNIIQIMTPIGTGTGFIIDDLIVTNSHVVSGFKEVVISAKKIKRSIAKVIYDDSDYDLAFIKFEFSKPQTPLKLSTKIIENGDTVIAIGHPYGLNYTATEGIVSRASRVQDGLEYIQVDAAINPGNSGGPLLNIDGEVIGVNTFIIQNSNNLGFALPYFYIQESLDAFKALHKENIIKCPSCKNFIEEESIENDYCPKCGIQLEIAKRRRKGYTPTGATKLVEDILESLGINVTLARRSQSSWRVEEGSARIDIDYYENGIIIGDAKLCGLPRENIDALYDYILEQNGKFKYLQFSINENSIYLSYLIVDSSLTKKEGKVAFERLFQYANKFDDILIEKFGAIKQKRDEED</sequence>
<proteinExistence type="predicted"/>
<organism evidence="1">
    <name type="scientific">hydrothermal vent metagenome</name>
    <dbReference type="NCBI Taxonomy" id="652676"/>
    <lineage>
        <taxon>unclassified sequences</taxon>
        <taxon>metagenomes</taxon>
        <taxon>ecological metagenomes</taxon>
    </lineage>
</organism>
<dbReference type="CDD" id="cd17036">
    <property type="entry name" value="T3SC_YbjN-like_1"/>
    <property type="match status" value="1"/>
</dbReference>
<dbReference type="InterPro" id="IPR001940">
    <property type="entry name" value="Peptidase_S1C"/>
</dbReference>
<name>A0A1W1D5M2_9ZZZZ</name>